<evidence type="ECO:0000259" key="8">
    <source>
        <dbReference type="Pfam" id="PF09349"/>
    </source>
</evidence>
<evidence type="ECO:0000256" key="4">
    <source>
        <dbReference type="ARBA" id="ARBA00022631"/>
    </source>
</evidence>
<dbReference type="InterPro" id="IPR036778">
    <property type="entry name" value="OHCU_decarboxylase_sf"/>
</dbReference>
<sequence>MPETTPDASGATVPDPGLARLNRLSKEELRTELAQCLNVDRWVEALASEAPFADRETLLASADGHARAITSEEAATALARHPRIGEKAEGEDTESAWSRGEQSAFAADTDDASARVQRIFTFAQGEYEGRFGQIYLVCASGRTGRELLADLVARLDNDTETELSVVGEELRKIAGLRLVKLLEAA</sequence>
<dbReference type="EMBL" id="WWHY01000001">
    <property type="protein sequence ID" value="MYR34302.1"/>
    <property type="molecule type" value="Genomic_DNA"/>
</dbReference>
<protein>
    <recommendedName>
        <fullName evidence="3">2-oxo-4-hydroxy-4-carboxy-5-ureidoimidazoline decarboxylase</fullName>
        <ecNumber evidence="3">4.1.1.97</ecNumber>
    </recommendedName>
</protein>
<name>A0A7K2IWE6_9ACTN</name>
<dbReference type="Gene3D" id="1.10.3330.10">
    <property type="entry name" value="Oxo-4-hydroxy-4-carboxy-5-ureidoimidazoline decarboxylase"/>
    <property type="match status" value="1"/>
</dbReference>
<evidence type="ECO:0000256" key="6">
    <source>
        <dbReference type="ARBA" id="ARBA00023239"/>
    </source>
</evidence>
<evidence type="ECO:0000256" key="5">
    <source>
        <dbReference type="ARBA" id="ARBA00022793"/>
    </source>
</evidence>
<proteinExistence type="predicted"/>
<evidence type="ECO:0000313" key="10">
    <source>
        <dbReference type="Proteomes" id="UP000467124"/>
    </source>
</evidence>
<dbReference type="GO" id="GO:0006144">
    <property type="term" value="P:purine nucleobase metabolic process"/>
    <property type="evidence" value="ECO:0007669"/>
    <property type="project" value="UniProtKB-KW"/>
</dbReference>
<keyword evidence="5" id="KW-0210">Decarboxylase</keyword>
<dbReference type="NCBIfam" id="NF010372">
    <property type="entry name" value="PRK13798.1"/>
    <property type="match status" value="1"/>
</dbReference>
<keyword evidence="4" id="KW-0659">Purine metabolism</keyword>
<dbReference type="PANTHER" id="PTHR43466">
    <property type="entry name" value="2-OXO-4-HYDROXY-4-CARBOXY-5-UREIDOIMIDAZOLINE DECARBOXYLASE-RELATED"/>
    <property type="match status" value="1"/>
</dbReference>
<gene>
    <name evidence="9" type="ORF">GTW20_19120</name>
</gene>
<comment type="caution">
    <text evidence="9">The sequence shown here is derived from an EMBL/GenBank/DDBJ whole genome shotgun (WGS) entry which is preliminary data.</text>
</comment>
<comment type="catalytic activity">
    <reaction evidence="1">
        <text>5-hydroxy-2-oxo-4-ureido-2,5-dihydro-1H-imidazole-5-carboxylate + H(+) = (S)-allantoin + CO2</text>
        <dbReference type="Rhea" id="RHEA:26301"/>
        <dbReference type="ChEBI" id="CHEBI:15378"/>
        <dbReference type="ChEBI" id="CHEBI:15678"/>
        <dbReference type="ChEBI" id="CHEBI:16526"/>
        <dbReference type="ChEBI" id="CHEBI:58639"/>
        <dbReference type="EC" id="4.1.1.97"/>
    </reaction>
</comment>
<evidence type="ECO:0000256" key="3">
    <source>
        <dbReference type="ARBA" id="ARBA00012257"/>
    </source>
</evidence>
<dbReference type="Proteomes" id="UP000467124">
    <property type="component" value="Unassembled WGS sequence"/>
</dbReference>
<dbReference type="GO" id="GO:0019628">
    <property type="term" value="P:urate catabolic process"/>
    <property type="evidence" value="ECO:0007669"/>
    <property type="project" value="TreeGrafter"/>
</dbReference>
<dbReference type="PANTHER" id="PTHR43466:SF1">
    <property type="entry name" value="2-OXO-4-HYDROXY-4-CARBOXY-5-UREIDOIMIDAZOLINE DECARBOXYLASE-RELATED"/>
    <property type="match status" value="1"/>
</dbReference>
<organism evidence="9 10">
    <name type="scientific">Nocardiopsis alba</name>
    <dbReference type="NCBI Taxonomy" id="53437"/>
    <lineage>
        <taxon>Bacteria</taxon>
        <taxon>Bacillati</taxon>
        <taxon>Actinomycetota</taxon>
        <taxon>Actinomycetes</taxon>
        <taxon>Streptosporangiales</taxon>
        <taxon>Nocardiopsidaceae</taxon>
        <taxon>Nocardiopsis</taxon>
    </lineage>
</organism>
<keyword evidence="6 9" id="KW-0456">Lyase</keyword>
<dbReference type="InterPro" id="IPR018020">
    <property type="entry name" value="OHCU_decarboxylase"/>
</dbReference>
<dbReference type="SUPFAM" id="SSF158694">
    <property type="entry name" value="UraD-Like"/>
    <property type="match status" value="1"/>
</dbReference>
<dbReference type="Pfam" id="PF09349">
    <property type="entry name" value="OHCU_decarbox"/>
    <property type="match status" value="1"/>
</dbReference>
<dbReference type="AlphaFoldDB" id="A0A7K2IWE6"/>
<dbReference type="GO" id="GO:0051997">
    <property type="term" value="F:2-oxo-4-hydroxy-4-carboxy-5-ureidoimidazoline decarboxylase activity"/>
    <property type="evidence" value="ECO:0007669"/>
    <property type="project" value="UniProtKB-EC"/>
</dbReference>
<accession>A0A7K2IWE6</accession>
<dbReference type="RefSeq" id="WP_161111490.1">
    <property type="nucleotide sequence ID" value="NZ_JBHXVI010000006.1"/>
</dbReference>
<comment type="pathway">
    <text evidence="2">Purine metabolism; urate degradation; (S)-allantoin from urate: step 3/3.</text>
</comment>
<evidence type="ECO:0000256" key="7">
    <source>
        <dbReference type="SAM" id="MobiDB-lite"/>
    </source>
</evidence>
<evidence type="ECO:0000313" key="9">
    <source>
        <dbReference type="EMBL" id="MYR34302.1"/>
    </source>
</evidence>
<evidence type="ECO:0000256" key="1">
    <source>
        <dbReference type="ARBA" id="ARBA00001163"/>
    </source>
</evidence>
<feature type="region of interest" description="Disordered" evidence="7">
    <location>
        <begin position="75"/>
        <end position="109"/>
    </location>
</feature>
<reference evidence="9 10" key="1">
    <citation type="journal article" date="2019" name="Nat. Commun.">
        <title>The antimicrobial potential of Streptomyces from insect microbiomes.</title>
        <authorList>
            <person name="Chevrette M.G."/>
            <person name="Carlson C.M."/>
            <person name="Ortega H.E."/>
            <person name="Thomas C."/>
            <person name="Ananiev G.E."/>
            <person name="Barns K.J."/>
            <person name="Book A.J."/>
            <person name="Cagnazzo J."/>
            <person name="Carlos C."/>
            <person name="Flanigan W."/>
            <person name="Grubbs K.J."/>
            <person name="Horn H.A."/>
            <person name="Hoffmann F.M."/>
            <person name="Klassen J.L."/>
            <person name="Knack J.J."/>
            <person name="Lewin G.R."/>
            <person name="McDonald B.R."/>
            <person name="Muller L."/>
            <person name="Melo W.G.P."/>
            <person name="Pinto-Tomas A.A."/>
            <person name="Schmitz A."/>
            <person name="Wendt-Pienkowski E."/>
            <person name="Wildman S."/>
            <person name="Zhao M."/>
            <person name="Zhang F."/>
            <person name="Bugni T.S."/>
            <person name="Andes D.R."/>
            <person name="Pupo M.T."/>
            <person name="Currie C.R."/>
        </authorList>
    </citation>
    <scope>NUCLEOTIDE SEQUENCE [LARGE SCALE GENOMIC DNA]</scope>
    <source>
        <strain evidence="9 10">SID5840</strain>
    </source>
</reference>
<evidence type="ECO:0000256" key="2">
    <source>
        <dbReference type="ARBA" id="ARBA00004754"/>
    </source>
</evidence>
<dbReference type="EC" id="4.1.1.97" evidence="3"/>
<feature type="domain" description="Oxo-4-hydroxy-4-carboxy-5-ureidoimidazoline decarboxylase" evidence="8">
    <location>
        <begin position="22"/>
        <end position="178"/>
    </location>
</feature>